<organism evidence="1 2">
    <name type="scientific">Batillaria attramentaria</name>
    <dbReference type="NCBI Taxonomy" id="370345"/>
    <lineage>
        <taxon>Eukaryota</taxon>
        <taxon>Metazoa</taxon>
        <taxon>Spiralia</taxon>
        <taxon>Lophotrochozoa</taxon>
        <taxon>Mollusca</taxon>
        <taxon>Gastropoda</taxon>
        <taxon>Caenogastropoda</taxon>
        <taxon>Sorbeoconcha</taxon>
        <taxon>Cerithioidea</taxon>
        <taxon>Batillariidae</taxon>
        <taxon>Batillaria</taxon>
    </lineage>
</organism>
<protein>
    <submittedName>
        <fullName evidence="1">Uncharacterized protein</fullName>
    </submittedName>
</protein>
<sequence length="132" mass="15349">MPQLRKPAATDRIIFLPPPSATDNGCTWAKLHSTHNTAHRRRRHYDYKHYHQALLPPPSSVAVVVDPRSCHNFLDRNKRQRRNGCLAWPPISASTEVQWRSNRLGRIIDNSCRLCLLYRGSGVWFSWLLHQT</sequence>
<name>A0ABD0K4Y9_9CAEN</name>
<reference evidence="1 2" key="1">
    <citation type="journal article" date="2023" name="Sci. Data">
        <title>Genome assembly of the Korean intertidal mud-creeper Batillaria attramentaria.</title>
        <authorList>
            <person name="Patra A.K."/>
            <person name="Ho P.T."/>
            <person name="Jun S."/>
            <person name="Lee S.J."/>
            <person name="Kim Y."/>
            <person name="Won Y.J."/>
        </authorList>
    </citation>
    <scope>NUCLEOTIDE SEQUENCE [LARGE SCALE GENOMIC DNA]</scope>
    <source>
        <strain evidence="1">Wonlab-2016</strain>
    </source>
</reference>
<dbReference type="Proteomes" id="UP001519460">
    <property type="component" value="Unassembled WGS sequence"/>
</dbReference>
<keyword evidence="2" id="KW-1185">Reference proteome</keyword>
<evidence type="ECO:0000313" key="2">
    <source>
        <dbReference type="Proteomes" id="UP001519460"/>
    </source>
</evidence>
<comment type="caution">
    <text evidence="1">The sequence shown here is derived from an EMBL/GenBank/DDBJ whole genome shotgun (WGS) entry which is preliminary data.</text>
</comment>
<proteinExistence type="predicted"/>
<evidence type="ECO:0000313" key="1">
    <source>
        <dbReference type="EMBL" id="KAK7481891.1"/>
    </source>
</evidence>
<dbReference type="AlphaFoldDB" id="A0ABD0K4Y9"/>
<accession>A0ABD0K4Y9</accession>
<dbReference type="EMBL" id="JACVVK020000255">
    <property type="protein sequence ID" value="KAK7481891.1"/>
    <property type="molecule type" value="Genomic_DNA"/>
</dbReference>
<gene>
    <name evidence="1" type="ORF">BaRGS_00026917</name>
</gene>